<accession>A0AAV5VR72</accession>
<evidence type="ECO:0000256" key="1">
    <source>
        <dbReference type="SAM" id="MobiDB-lite"/>
    </source>
</evidence>
<dbReference type="EMBL" id="BTSY01000003">
    <property type="protein sequence ID" value="GMT20274.1"/>
    <property type="molecule type" value="Genomic_DNA"/>
</dbReference>
<dbReference type="AlphaFoldDB" id="A0AAV5VR72"/>
<feature type="non-terminal residue" evidence="2">
    <location>
        <position position="528"/>
    </location>
</feature>
<name>A0AAV5VR72_9BILA</name>
<feature type="region of interest" description="Disordered" evidence="1">
    <location>
        <begin position="299"/>
        <end position="341"/>
    </location>
</feature>
<sequence>VFAGFLDRSMSAMDPILEAVENWRRKSSELAVNSNDAVLPAMSKAFDVMCTVLRSDADSNRVQFALVSLANERNLAQQYDALRSDPIRDLTYDMVDAVHLLLGEINSARNQSAIQNYSTPIQNESHSTIDATNSSNSVCRQGGLGDYEEDDFNYIGRVPLKREAIWDEYEHETSVSIVSPPLVEKSKSKSGRRNSNGEGGEEGVNTSPAEMRCVMCDEYGTHSVSGYVTHLRRKHNANCTEAGVNFRCACGNESRSSSHFASDKCHGANVTIIRDDERAEITEKKSESDEVVMGLLEKAAEEEGKTSQKEEDNAASSGAPASLPAVAEVKMGRKRPGSKERVKISSAEMRCVLCDEYSTHSVRGYAAHLFHKHDTTAAQLGIIYRCECGHDGRSELHFTKCHGISVTIVRDEKSKGKKMDEDGRKRVKNMSSTKLTCVLCEEYCTHSVTGYATHLHRNHQTNAKNEGIIFRCECGDESHSDKHYRSNQCPGASITVTRGELIEQVKRKRSGEAVDRQFKKAKEDGMME</sequence>
<protein>
    <submittedName>
        <fullName evidence="2">Uncharacterized protein</fullName>
    </submittedName>
</protein>
<feature type="region of interest" description="Disordered" evidence="1">
    <location>
        <begin position="180"/>
        <end position="206"/>
    </location>
</feature>
<evidence type="ECO:0000313" key="3">
    <source>
        <dbReference type="Proteomes" id="UP001432322"/>
    </source>
</evidence>
<organism evidence="2 3">
    <name type="scientific">Pristionchus fissidentatus</name>
    <dbReference type="NCBI Taxonomy" id="1538716"/>
    <lineage>
        <taxon>Eukaryota</taxon>
        <taxon>Metazoa</taxon>
        <taxon>Ecdysozoa</taxon>
        <taxon>Nematoda</taxon>
        <taxon>Chromadorea</taxon>
        <taxon>Rhabditida</taxon>
        <taxon>Rhabditina</taxon>
        <taxon>Diplogasteromorpha</taxon>
        <taxon>Diplogasteroidea</taxon>
        <taxon>Neodiplogasteridae</taxon>
        <taxon>Pristionchus</taxon>
    </lineage>
</organism>
<dbReference type="Proteomes" id="UP001432322">
    <property type="component" value="Unassembled WGS sequence"/>
</dbReference>
<gene>
    <name evidence="2" type="ORF">PFISCL1PPCAC_11571</name>
</gene>
<feature type="region of interest" description="Disordered" evidence="1">
    <location>
        <begin position="509"/>
        <end position="528"/>
    </location>
</feature>
<feature type="compositionally biased region" description="Basic and acidic residues" evidence="1">
    <location>
        <begin position="299"/>
        <end position="312"/>
    </location>
</feature>
<feature type="compositionally biased region" description="Low complexity" evidence="1">
    <location>
        <begin position="314"/>
        <end position="327"/>
    </location>
</feature>
<evidence type="ECO:0000313" key="2">
    <source>
        <dbReference type="EMBL" id="GMT20274.1"/>
    </source>
</evidence>
<reference evidence="2" key="1">
    <citation type="submission" date="2023-10" db="EMBL/GenBank/DDBJ databases">
        <title>Genome assembly of Pristionchus species.</title>
        <authorList>
            <person name="Yoshida K."/>
            <person name="Sommer R.J."/>
        </authorList>
    </citation>
    <scope>NUCLEOTIDE SEQUENCE</scope>
    <source>
        <strain evidence="2">RS5133</strain>
    </source>
</reference>
<comment type="caution">
    <text evidence="2">The sequence shown here is derived from an EMBL/GenBank/DDBJ whole genome shotgun (WGS) entry which is preliminary data.</text>
</comment>
<feature type="non-terminal residue" evidence="2">
    <location>
        <position position="1"/>
    </location>
</feature>
<proteinExistence type="predicted"/>
<keyword evidence="3" id="KW-1185">Reference proteome</keyword>